<dbReference type="AlphaFoldDB" id="A0A853C352"/>
<dbReference type="SUPFAM" id="SSF53706">
    <property type="entry name" value="Formate dehydrogenase/DMSO reductase, domains 1-3"/>
    <property type="match status" value="1"/>
</dbReference>
<evidence type="ECO:0000259" key="7">
    <source>
        <dbReference type="PROSITE" id="PS51669"/>
    </source>
</evidence>
<dbReference type="GO" id="GO:0043546">
    <property type="term" value="F:molybdopterin cofactor binding"/>
    <property type="evidence" value="ECO:0007669"/>
    <property type="project" value="InterPro"/>
</dbReference>
<dbReference type="PROSITE" id="PS00490">
    <property type="entry name" value="MOLYBDOPTERIN_PROK_2"/>
    <property type="match status" value="1"/>
</dbReference>
<evidence type="ECO:0000256" key="4">
    <source>
        <dbReference type="ARBA" id="ARBA00023004"/>
    </source>
</evidence>
<keyword evidence="5" id="KW-0411">Iron-sulfur</keyword>
<keyword evidence="4" id="KW-0408">Iron</keyword>
<keyword evidence="9" id="KW-1185">Reference proteome</keyword>
<dbReference type="PANTHER" id="PTHR43105">
    <property type="entry name" value="RESPIRATORY NITRATE REDUCTASE"/>
    <property type="match status" value="1"/>
</dbReference>
<dbReference type="InterPro" id="IPR050123">
    <property type="entry name" value="Prok_molybdopt-oxidoreductase"/>
</dbReference>
<comment type="caution">
    <text evidence="8">The sequence shown here is derived from an EMBL/GenBank/DDBJ whole genome shotgun (WGS) entry which is preliminary data.</text>
</comment>
<protein>
    <submittedName>
        <fullName evidence="8">Anaerobic selenocysteine-containing dehydrogenase</fullName>
    </submittedName>
</protein>
<dbReference type="PANTHER" id="PTHR43105:SF9">
    <property type="entry name" value="NADPH-FE(3+) OXIDOREDUCTASE SUBUNIT ALPHA"/>
    <property type="match status" value="1"/>
</dbReference>
<dbReference type="GO" id="GO:0016491">
    <property type="term" value="F:oxidoreductase activity"/>
    <property type="evidence" value="ECO:0007669"/>
    <property type="project" value="UniProtKB-KW"/>
</dbReference>
<dbReference type="Gene3D" id="2.20.25.90">
    <property type="entry name" value="ADC-like domains"/>
    <property type="match status" value="1"/>
</dbReference>
<dbReference type="PROSITE" id="PS51669">
    <property type="entry name" value="4FE4S_MOW_BIS_MGD"/>
    <property type="match status" value="1"/>
</dbReference>
<dbReference type="InterPro" id="IPR009010">
    <property type="entry name" value="Asp_de-COase-like_dom_sf"/>
</dbReference>
<gene>
    <name evidence="8" type="ORF">HNR19_002492</name>
</gene>
<dbReference type="Gene3D" id="3.40.228.10">
    <property type="entry name" value="Dimethylsulfoxide Reductase, domain 2"/>
    <property type="match status" value="1"/>
</dbReference>
<dbReference type="SUPFAM" id="SSF50692">
    <property type="entry name" value="ADC-like"/>
    <property type="match status" value="1"/>
</dbReference>
<dbReference type="Gene3D" id="3.40.50.740">
    <property type="match status" value="2"/>
</dbReference>
<name>A0A853C352_9ACTN</name>
<dbReference type="GO" id="GO:0051539">
    <property type="term" value="F:4 iron, 4 sulfur cluster binding"/>
    <property type="evidence" value="ECO:0007669"/>
    <property type="project" value="UniProtKB-KW"/>
</dbReference>
<feature type="region of interest" description="Disordered" evidence="6">
    <location>
        <begin position="791"/>
        <end position="811"/>
    </location>
</feature>
<organism evidence="8 9">
    <name type="scientific">Nocardioides thalensis</name>
    <dbReference type="NCBI Taxonomy" id="1914755"/>
    <lineage>
        <taxon>Bacteria</taxon>
        <taxon>Bacillati</taxon>
        <taxon>Actinomycetota</taxon>
        <taxon>Actinomycetes</taxon>
        <taxon>Propionibacteriales</taxon>
        <taxon>Nocardioidaceae</taxon>
        <taxon>Nocardioides</taxon>
    </lineage>
</organism>
<dbReference type="Pfam" id="PF00384">
    <property type="entry name" value="Molybdopterin"/>
    <property type="match status" value="1"/>
</dbReference>
<dbReference type="SMART" id="SM00926">
    <property type="entry name" value="Molybdop_Fe4S4"/>
    <property type="match status" value="1"/>
</dbReference>
<dbReference type="InterPro" id="IPR006655">
    <property type="entry name" value="Mopterin_OxRdtase_prok_CS"/>
</dbReference>
<evidence type="ECO:0000313" key="9">
    <source>
        <dbReference type="Proteomes" id="UP000530424"/>
    </source>
</evidence>
<keyword evidence="1" id="KW-0004">4Fe-4S</keyword>
<dbReference type="InterPro" id="IPR006656">
    <property type="entry name" value="Mopterin_OxRdtase"/>
</dbReference>
<evidence type="ECO:0000256" key="5">
    <source>
        <dbReference type="ARBA" id="ARBA00023014"/>
    </source>
</evidence>
<dbReference type="InterPro" id="IPR006657">
    <property type="entry name" value="MoPterin_dinucl-bd_dom"/>
</dbReference>
<reference evidence="8 9" key="1">
    <citation type="submission" date="2020-07" db="EMBL/GenBank/DDBJ databases">
        <title>Sequencing the genomes of 1000 actinobacteria strains.</title>
        <authorList>
            <person name="Klenk H.-P."/>
        </authorList>
    </citation>
    <scope>NUCLEOTIDE SEQUENCE [LARGE SCALE GENOMIC DNA]</scope>
    <source>
        <strain evidence="8 9">DSM 103833</strain>
    </source>
</reference>
<proteinExistence type="predicted"/>
<feature type="domain" description="4Fe-4S Mo/W bis-MGD-type" evidence="7">
    <location>
        <begin position="27"/>
        <end position="83"/>
    </location>
</feature>
<evidence type="ECO:0000256" key="6">
    <source>
        <dbReference type="SAM" id="MobiDB-lite"/>
    </source>
</evidence>
<keyword evidence="3" id="KW-0560">Oxidoreductase</keyword>
<evidence type="ECO:0000256" key="3">
    <source>
        <dbReference type="ARBA" id="ARBA00023002"/>
    </source>
</evidence>
<dbReference type="Pfam" id="PF01568">
    <property type="entry name" value="Molydop_binding"/>
    <property type="match status" value="1"/>
</dbReference>
<dbReference type="GO" id="GO:0046872">
    <property type="term" value="F:metal ion binding"/>
    <property type="evidence" value="ECO:0007669"/>
    <property type="project" value="UniProtKB-KW"/>
</dbReference>
<dbReference type="Gene3D" id="2.40.40.20">
    <property type="match status" value="1"/>
</dbReference>
<dbReference type="EMBL" id="JACCFP010000001">
    <property type="protein sequence ID" value="NYJ01794.1"/>
    <property type="molecule type" value="Genomic_DNA"/>
</dbReference>
<evidence type="ECO:0000256" key="1">
    <source>
        <dbReference type="ARBA" id="ARBA00022485"/>
    </source>
</evidence>
<dbReference type="Proteomes" id="UP000530424">
    <property type="component" value="Unassembled WGS sequence"/>
</dbReference>
<dbReference type="InterPro" id="IPR006963">
    <property type="entry name" value="Mopterin_OxRdtase_4Fe-4S_dom"/>
</dbReference>
<dbReference type="RefSeq" id="WP_218910236.1">
    <property type="nucleotide sequence ID" value="NZ_JACCFP010000001.1"/>
</dbReference>
<sequence>MPGLRRREGVHVLDLGDTENRRQMTEATWQKSACILCECNCGLEIQVVDGRLAKIRGDKDHVSSQGYTCEKPLRLDKYQNSRDRITSPLRRRDDGSYEEIDWDTAISEIAAKLTGIKETHGGERILFYAGGGQGNHLPAAYGQSLRAALGTKYYSNALAQEKTGEAWVDGKLYGGHTKGDVEHAEVAMFIGKNPWQTHSFPRARPVLKELARDPQRSMIVLDPRRSETAAMADFHLQVRPGTDAWCLAAMLGAIVEEDLIDHAFVDDHTHGVDEVLEVLREVPVAQYAATCAVPEALIRAAARRFATAASAMTYEDLGTQQAPNSTLVSYLNKLLWILTGNFGKPGTMALHSWFARLAGEPPADPRATPRRPASTLTRLQRRAVASAVTAGAAGVSRATPWGARLHKGATNTVSAKLLAQLAPVLADGLAAGAYPRAERTTPVTGARVIGGMIPANSIAEEILTDHPERMRAIWIDSSNPAHSLPDSDRFKKAMRACDITVVVDVAFTETARTADYVLPASTQFEKWECTFFNLEFPHNSFQLRAPLLDPTPGTLGEPEIYARVIRELGVVDEGVLDRLRTALTAGPDAFALAFFSAAAADPSLMKMAGFVLHETLGPTLPNGARAAAVLWGLAQLCVLSYPEGTARAGFDGPLLQAGQKLFEAVLRERAGVTFTVDEWEHAWDYVARKDDRITVAIPELLPELRALADAPSSWTTDEFPFVLMAGERRAFTANDIIRDPSWRRRDADGALRISPSDAERIGVAADGRVRITTETGAAEVGVEITDVMQPGHVSLPNGLGTDYPDESGNRERTGVPLNELSGALRRDPIAGTPWHKYVPARVEAV</sequence>
<keyword evidence="2" id="KW-0479">Metal-binding</keyword>
<evidence type="ECO:0000313" key="8">
    <source>
        <dbReference type="EMBL" id="NYJ01794.1"/>
    </source>
</evidence>
<dbReference type="Pfam" id="PF04879">
    <property type="entry name" value="Molybdop_Fe4S4"/>
    <property type="match status" value="1"/>
</dbReference>
<evidence type="ECO:0000256" key="2">
    <source>
        <dbReference type="ARBA" id="ARBA00022723"/>
    </source>
</evidence>
<accession>A0A853C352</accession>
<dbReference type="GO" id="GO:0016020">
    <property type="term" value="C:membrane"/>
    <property type="evidence" value="ECO:0007669"/>
    <property type="project" value="TreeGrafter"/>
</dbReference>